<reference evidence="3" key="1">
    <citation type="submission" date="2023-03" db="EMBL/GenBank/DDBJ databases">
        <title>Amycolatopsis taiwanensis NBRC 103393.</title>
        <authorList>
            <person name="Ichikawa N."/>
            <person name="Sato H."/>
            <person name="Tonouchi N."/>
        </authorList>
    </citation>
    <scope>NUCLEOTIDE SEQUENCE</scope>
    <source>
        <strain evidence="3">NBRC 103393</strain>
    </source>
</reference>
<dbReference type="EMBL" id="BSTI01000009">
    <property type="protein sequence ID" value="GLY67627.1"/>
    <property type="molecule type" value="Genomic_DNA"/>
</dbReference>
<dbReference type="Proteomes" id="UP001165136">
    <property type="component" value="Unassembled WGS sequence"/>
</dbReference>
<keyword evidence="4" id="KW-1185">Reference proteome</keyword>
<dbReference type="Pfam" id="PF07508">
    <property type="entry name" value="Recombinase"/>
    <property type="match status" value="1"/>
</dbReference>
<dbReference type="InterPro" id="IPR025827">
    <property type="entry name" value="Zn_ribbon_recom_dom"/>
</dbReference>
<feature type="domain" description="Resolvase/invertase-type recombinase catalytic" evidence="2">
    <location>
        <begin position="43"/>
        <end position="211"/>
    </location>
</feature>
<dbReference type="Pfam" id="PF00239">
    <property type="entry name" value="Resolvase"/>
    <property type="match status" value="1"/>
</dbReference>
<organism evidence="3 4">
    <name type="scientific">Amycolatopsis taiwanensis</name>
    <dbReference type="NCBI Taxonomy" id="342230"/>
    <lineage>
        <taxon>Bacteria</taxon>
        <taxon>Bacillati</taxon>
        <taxon>Actinomycetota</taxon>
        <taxon>Actinomycetes</taxon>
        <taxon>Pseudonocardiales</taxon>
        <taxon>Pseudonocardiaceae</taxon>
        <taxon>Amycolatopsis</taxon>
    </lineage>
</organism>
<dbReference type="PANTHER" id="PTHR30461">
    <property type="entry name" value="DNA-INVERTASE FROM LAMBDOID PROPHAGE"/>
    <property type="match status" value="1"/>
</dbReference>
<proteinExistence type="predicted"/>
<evidence type="ECO:0000313" key="3">
    <source>
        <dbReference type="EMBL" id="GLY67627.1"/>
    </source>
</evidence>
<dbReference type="Gene3D" id="3.90.1750.20">
    <property type="entry name" value="Putative Large Serine Recombinase, Chain B, Domain 2"/>
    <property type="match status" value="1"/>
</dbReference>
<evidence type="ECO:0000256" key="1">
    <source>
        <dbReference type="SAM" id="Coils"/>
    </source>
</evidence>
<dbReference type="InterPro" id="IPR006119">
    <property type="entry name" value="Resolv_N"/>
</dbReference>
<sequence length="668" mass="75368">MSGGESNPPAPAVEARVGRRGLSDLAVSPFGLPLALHAKEVRVAWVGRTSTEEHQDPRQSLLRQLERSKVALPESWVIVCHFYDVESGRMELDRRGRGTDYERFDIPIARDGGIADLLAEAANPARRFDVVICESMSRIARKMFETLSVERELERAGVGVFASNEPILLTGGRAQQILQRRINQSVAEYEVLNMLEQSWGGTCTHVREGYNIGKPCYGYKAKKYRHPNPVKAEKGLTKTRLEPDGARAETVTLIAKWRYHEQLGFDTIAERLNADLEAHPPPEPPGGRRARGAWSKSSVADVLKNPKYTGYQVYNRRARRSRGGVGVYNPPEMWVWSVEPAHEPLIPKWMFDELNAASRARRGSRDGSEQNRHPNTKRAYVLRSRVFCRCGRRMLGHHHRGYNYYRCWPKNNNRGRMDRFGDHPSTVYIREDALLTAITTAFADCLFGHNRMRVLTAGLDQVDDREERERQDCRARLQKNVADLKRKQDNLLRQAEDADPDDPFTAGLRERYNALRAQQQQLETQIAELDRRQVQVPSAPTARELAIVDLLPHLAVNLHRVPQDLQARLYELTRLRVQVDHETDHALIQINLPADAVDELAAVAQAARPANSQPDRLEEAANPRPSVGVIAVRAPGEIRTHTGRVLNPLPLPVGLRGPVSGPTLRARA</sequence>
<name>A0A9W6VHP5_9PSEU</name>
<gene>
    <name evidence="3" type="ORF">Atai01_42460</name>
</gene>
<dbReference type="InterPro" id="IPR011109">
    <property type="entry name" value="DNA_bind_recombinase_dom"/>
</dbReference>
<dbReference type="Gene3D" id="3.40.50.1390">
    <property type="entry name" value="Resolvase, N-terminal catalytic domain"/>
    <property type="match status" value="1"/>
</dbReference>
<dbReference type="GO" id="GO:0000150">
    <property type="term" value="F:DNA strand exchange activity"/>
    <property type="evidence" value="ECO:0007669"/>
    <property type="project" value="InterPro"/>
</dbReference>
<dbReference type="InterPro" id="IPR050639">
    <property type="entry name" value="SSR_resolvase"/>
</dbReference>
<keyword evidence="1" id="KW-0175">Coiled coil</keyword>
<dbReference type="SMART" id="SM00857">
    <property type="entry name" value="Resolvase"/>
    <property type="match status" value="1"/>
</dbReference>
<dbReference type="AlphaFoldDB" id="A0A9W6VHP5"/>
<comment type="caution">
    <text evidence="3">The sequence shown here is derived from an EMBL/GenBank/DDBJ whole genome shotgun (WGS) entry which is preliminary data.</text>
</comment>
<dbReference type="Pfam" id="PF13408">
    <property type="entry name" value="Zn_ribbon_recom"/>
    <property type="match status" value="1"/>
</dbReference>
<evidence type="ECO:0000313" key="4">
    <source>
        <dbReference type="Proteomes" id="UP001165136"/>
    </source>
</evidence>
<accession>A0A9W6VHP5</accession>
<protein>
    <submittedName>
        <fullName evidence="3">Recombinase</fullName>
    </submittedName>
</protein>
<dbReference type="PANTHER" id="PTHR30461:SF23">
    <property type="entry name" value="DNA RECOMBINASE-RELATED"/>
    <property type="match status" value="1"/>
</dbReference>
<evidence type="ECO:0000259" key="2">
    <source>
        <dbReference type="SMART" id="SM00857"/>
    </source>
</evidence>
<dbReference type="GO" id="GO:0003677">
    <property type="term" value="F:DNA binding"/>
    <property type="evidence" value="ECO:0007669"/>
    <property type="project" value="InterPro"/>
</dbReference>
<dbReference type="CDD" id="cd00338">
    <property type="entry name" value="Ser_Recombinase"/>
    <property type="match status" value="1"/>
</dbReference>
<dbReference type="InterPro" id="IPR038109">
    <property type="entry name" value="DNA_bind_recomb_sf"/>
</dbReference>
<dbReference type="SUPFAM" id="SSF53041">
    <property type="entry name" value="Resolvase-like"/>
    <property type="match status" value="1"/>
</dbReference>
<dbReference type="InterPro" id="IPR036162">
    <property type="entry name" value="Resolvase-like_N_sf"/>
</dbReference>
<feature type="coiled-coil region" evidence="1">
    <location>
        <begin position="474"/>
        <end position="532"/>
    </location>
</feature>